<dbReference type="SUPFAM" id="SSF56563">
    <property type="entry name" value="Major capsid protein gp5"/>
    <property type="match status" value="1"/>
</dbReference>
<reference evidence="1" key="1">
    <citation type="submission" date="2013-12" db="EMBL/GenBank/DDBJ databases">
        <title>A Varibaculum cambriense genome reconstructed from a premature infant gut community with otherwise low bacterial novelty that shifts toward anaerobic metabolism during the third week of life.</title>
        <authorList>
            <person name="Brown C.T."/>
            <person name="Sharon I."/>
            <person name="Thomas B.C."/>
            <person name="Castelle C.J."/>
            <person name="Morowitz M.J."/>
            <person name="Banfield J.F."/>
        </authorList>
    </citation>
    <scope>NUCLEOTIDE SEQUENCE</scope>
</reference>
<evidence type="ECO:0008006" key="2">
    <source>
        <dbReference type="Google" id="ProtNLM"/>
    </source>
</evidence>
<protein>
    <recommendedName>
        <fullName evidence="2">Phage major capsid protein</fullName>
    </recommendedName>
</protein>
<proteinExistence type="predicted"/>
<sequence length="262" mass="28838">MKNLLNYCQGTLAQGSVLSMEKGTPIVGAMPFKQIYGNAYSFNVIDTLVSTEHRELGEDIDAEIIQPTKVTKELMILSNSVKTDRALGIMSDITDIKSEAQNLAMISSGKALEKKVISELKSYLQKSEAGKEFNGALTTDLLDDAKDHVNPNIIFVSNKTHRALKKLLKAEGQMPETVENFGRRVIAYDTIPVHPTHDLADNEILMVRFGEDGVHGITNGGLQVYEKEVGVNYVTDTELLYAVVCKTKNSFAKLTVTGLRSK</sequence>
<dbReference type="EMBL" id="AZMM01001560">
    <property type="protein sequence ID" value="ETJ44432.1"/>
    <property type="molecule type" value="Genomic_DNA"/>
</dbReference>
<evidence type="ECO:0000313" key="1">
    <source>
        <dbReference type="EMBL" id="ETJ44432.1"/>
    </source>
</evidence>
<name>W1YPN4_9ZZZZ</name>
<comment type="caution">
    <text evidence="1">The sequence shown here is derived from an EMBL/GenBank/DDBJ whole genome shotgun (WGS) entry which is preliminary data.</text>
</comment>
<dbReference type="AlphaFoldDB" id="W1YPN4"/>
<accession>W1YPN4</accession>
<organism evidence="1">
    <name type="scientific">human gut metagenome</name>
    <dbReference type="NCBI Taxonomy" id="408170"/>
    <lineage>
        <taxon>unclassified sequences</taxon>
        <taxon>metagenomes</taxon>
        <taxon>organismal metagenomes</taxon>
    </lineage>
</organism>
<gene>
    <name evidence="1" type="ORF">Q604_UNBC01560G0008</name>
</gene>